<protein>
    <submittedName>
        <fullName evidence="1">Aspartic peptidase A1 family protein</fullName>
        <ecNumber evidence="1">3.4.23.12</ecNumber>
    </submittedName>
</protein>
<reference evidence="2" key="1">
    <citation type="journal article" date="2022" name="Nat. Commun.">
        <title>Chromosome evolution and the genetic basis of agronomically important traits in greater yam.</title>
        <authorList>
            <person name="Bredeson J.V."/>
            <person name="Lyons J.B."/>
            <person name="Oniyinde I.O."/>
            <person name="Okereke N.R."/>
            <person name="Kolade O."/>
            <person name="Nnabue I."/>
            <person name="Nwadili C.O."/>
            <person name="Hribova E."/>
            <person name="Parker M."/>
            <person name="Nwogha J."/>
            <person name="Shu S."/>
            <person name="Carlson J."/>
            <person name="Kariba R."/>
            <person name="Muthemba S."/>
            <person name="Knop K."/>
            <person name="Barton G.J."/>
            <person name="Sherwood A.V."/>
            <person name="Lopez-Montes A."/>
            <person name="Asiedu R."/>
            <person name="Jamnadass R."/>
            <person name="Muchugi A."/>
            <person name="Goodstein D."/>
            <person name="Egesi C.N."/>
            <person name="Featherston J."/>
            <person name="Asfaw A."/>
            <person name="Simpson G.G."/>
            <person name="Dolezel J."/>
            <person name="Hendre P.S."/>
            <person name="Van Deynze A."/>
            <person name="Kumar P.L."/>
            <person name="Obidiegwu J.E."/>
            <person name="Bhattacharjee R."/>
            <person name="Rokhsar D.S."/>
        </authorList>
    </citation>
    <scope>NUCLEOTIDE SEQUENCE [LARGE SCALE GENOMIC DNA]</scope>
    <source>
        <strain evidence="2">cv. TDa95/00328</strain>
    </source>
</reference>
<evidence type="ECO:0000313" key="1">
    <source>
        <dbReference type="EMBL" id="KAH7685813.1"/>
    </source>
</evidence>
<gene>
    <name evidence="1" type="ORF">IHE45_04G063600</name>
</gene>
<keyword evidence="2" id="KW-1185">Reference proteome</keyword>
<keyword evidence="1" id="KW-0378">Hydrolase</keyword>
<proteinExistence type="predicted"/>
<accession>A0ACB7WD04</accession>
<dbReference type="EC" id="3.4.23.12" evidence="1"/>
<name>A0ACB7WD04_DIOAL</name>
<organism evidence="1 2">
    <name type="scientific">Dioscorea alata</name>
    <name type="common">Purple yam</name>
    <dbReference type="NCBI Taxonomy" id="55571"/>
    <lineage>
        <taxon>Eukaryota</taxon>
        <taxon>Viridiplantae</taxon>
        <taxon>Streptophyta</taxon>
        <taxon>Embryophyta</taxon>
        <taxon>Tracheophyta</taxon>
        <taxon>Spermatophyta</taxon>
        <taxon>Magnoliopsida</taxon>
        <taxon>Liliopsida</taxon>
        <taxon>Dioscoreales</taxon>
        <taxon>Dioscoreaceae</taxon>
        <taxon>Dioscorea</taxon>
    </lineage>
</organism>
<dbReference type="Proteomes" id="UP000827976">
    <property type="component" value="Chromosome 4"/>
</dbReference>
<evidence type="ECO:0000313" key="2">
    <source>
        <dbReference type="Proteomes" id="UP000827976"/>
    </source>
</evidence>
<sequence length="498" mass="56061">MHFHIYKYIHTHTSSSSSFLHYIPNSNTNQMTSSISPWPLFLLLLTLIIIFPIFSALNLSNNNSTNALQFNLIRSQPNPNFSILDHYRHLIYKDLHRHETLFRRRKACEDNATILSSVSMPLSSGAYAHNGEYFVKIHVGTPPQKFLLVADTGSELLWMNCRRSQRCRRCANAAGKKRAFHSDSSSSFRPISCSSELCKTTLPFSLTTCPRSDSPCLYDYSYDDGSTAQGIYARETATVMQSNGRLEKLENLVIGCTSSTSGSSFQGSDGVLGLGYSPISFAVRTANRFSGRFSYCLVDHLSSRNRSNYLVFGPNRSVRSKLARSTPLVISEQTQPLYQVQVVGISIDGQDLRISKAVWDVNGDGGTIVDSGTSLTFLVEPAYKAVTAALNRRLEPVPKVQIDPFEYCYNWTSLKALEIEKNGMPKMVVHFNNSARFEPPVKSYVIDVAPGVKCLGFQSVKWPGQSTLGNIIQQEHFWEFDIRHLRLRFQRSRCLIKR</sequence>
<dbReference type="EMBL" id="CM037014">
    <property type="protein sequence ID" value="KAH7685813.1"/>
    <property type="molecule type" value="Genomic_DNA"/>
</dbReference>
<comment type="caution">
    <text evidence="1">The sequence shown here is derived from an EMBL/GenBank/DDBJ whole genome shotgun (WGS) entry which is preliminary data.</text>
</comment>